<organism evidence="1">
    <name type="scientific">viral metagenome</name>
    <dbReference type="NCBI Taxonomy" id="1070528"/>
    <lineage>
        <taxon>unclassified sequences</taxon>
        <taxon>metagenomes</taxon>
        <taxon>organismal metagenomes</taxon>
    </lineage>
</organism>
<accession>A0A6M3JKJ0</accession>
<sequence>MNLKEAKESIQKKFGESKINWIIITKEEWEPIKELLDQFNIKRVYE</sequence>
<evidence type="ECO:0000313" key="1">
    <source>
        <dbReference type="EMBL" id="QJA69655.1"/>
    </source>
</evidence>
<dbReference type="AlphaFoldDB" id="A0A6M3JKJ0"/>
<protein>
    <submittedName>
        <fullName evidence="1">Uncharacterized protein</fullName>
    </submittedName>
</protein>
<proteinExistence type="predicted"/>
<gene>
    <name evidence="1" type="ORF">MM415A04407_0004</name>
</gene>
<dbReference type="EMBL" id="MT141725">
    <property type="protein sequence ID" value="QJA69655.1"/>
    <property type="molecule type" value="Genomic_DNA"/>
</dbReference>
<name>A0A6M3JKJ0_9ZZZZ</name>
<reference evidence="1" key="1">
    <citation type="submission" date="2020-03" db="EMBL/GenBank/DDBJ databases">
        <title>The deep terrestrial virosphere.</title>
        <authorList>
            <person name="Holmfeldt K."/>
            <person name="Nilsson E."/>
            <person name="Simone D."/>
            <person name="Lopez-Fernandez M."/>
            <person name="Wu X."/>
            <person name="de Brujin I."/>
            <person name="Lundin D."/>
            <person name="Andersson A."/>
            <person name="Bertilsson S."/>
            <person name="Dopson M."/>
        </authorList>
    </citation>
    <scope>NUCLEOTIDE SEQUENCE</scope>
    <source>
        <strain evidence="1">MM415A04407</strain>
    </source>
</reference>